<feature type="compositionally biased region" description="Polar residues" evidence="1">
    <location>
        <begin position="31"/>
        <end position="44"/>
    </location>
</feature>
<keyword evidence="3" id="KW-1185">Reference proteome</keyword>
<protein>
    <submittedName>
        <fullName evidence="2">Uncharacterized protein</fullName>
    </submittedName>
</protein>
<dbReference type="KEGG" id="acel:acsn021_21380"/>
<proteinExistence type="predicted"/>
<evidence type="ECO:0000256" key="1">
    <source>
        <dbReference type="SAM" id="MobiDB-lite"/>
    </source>
</evidence>
<feature type="region of interest" description="Disordered" evidence="1">
    <location>
        <begin position="29"/>
        <end position="59"/>
    </location>
</feature>
<dbReference type="PROSITE" id="PS51257">
    <property type="entry name" value="PROKAR_LIPOPROTEIN"/>
    <property type="match status" value="1"/>
</dbReference>
<evidence type="ECO:0000313" key="3">
    <source>
        <dbReference type="Proteomes" id="UP000515561"/>
    </source>
</evidence>
<sequence length="353" mass="39967">MKLKKVLLIDLLIITAALSGCQKEMLEKQETSPAISEQSQSMEGNATEAVKKTEVTQEPENTIIPEEKPNEANMADSNEENAKNKTGELISPYPYLMETPPFAYYIAEDIKNTSTIPLKLTELLSKKNQITDEAEWFTTNNLVQNTYSVSDLYKDGGDSLPDDIPATWNDLTLTMAFYDDSYIYCTYGTDGSYGYILKVYEKDSYKEAYCIDFSNYTYSPEYKESDYNYIQQKVNGAAIKDNILYVSHSHLTYADSSNGMNAYITAIDLSDMNVLWRSEALVSNANNIVLLDDVIISGYGFTDESDYLYQIDRITGKVIAKTPLASAASYIIVKEDKLYIRTYHTDYVYQVTH</sequence>
<gene>
    <name evidence="2" type="ORF">acsn021_21380</name>
</gene>
<name>A0A6S6QZU7_9FIRM</name>
<dbReference type="AlphaFoldDB" id="A0A6S6QZU7"/>
<dbReference type="RefSeq" id="WP_184089762.1">
    <property type="nucleotide sequence ID" value="NZ_AP023367.1"/>
</dbReference>
<dbReference type="Gene3D" id="2.130.10.10">
    <property type="entry name" value="YVTN repeat-like/Quinoprotein amine dehydrogenase"/>
    <property type="match status" value="1"/>
</dbReference>
<dbReference type="EMBL" id="AP023367">
    <property type="protein sequence ID" value="BCJ94569.1"/>
    <property type="molecule type" value="Genomic_DNA"/>
</dbReference>
<dbReference type="Proteomes" id="UP000515561">
    <property type="component" value="Chromosome"/>
</dbReference>
<reference evidence="2 3" key="1">
    <citation type="journal article" date="2016" name="Int. J. Syst. Evol. Microbiol.">
        <title>Descriptions of Anaerotaenia torta gen. nov., sp. nov. and Anaerocolumna cellulosilytica gen. nov., sp. nov. isolated from a methanogenic reactor of cattle waste.</title>
        <authorList>
            <person name="Uek A."/>
            <person name="Ohtaki Y."/>
            <person name="Kaku N."/>
            <person name="Ueki K."/>
        </authorList>
    </citation>
    <scope>NUCLEOTIDE SEQUENCE [LARGE SCALE GENOMIC DNA]</scope>
    <source>
        <strain evidence="2 3">SN021</strain>
    </source>
</reference>
<dbReference type="SUPFAM" id="SSF50998">
    <property type="entry name" value="Quinoprotein alcohol dehydrogenase-like"/>
    <property type="match status" value="1"/>
</dbReference>
<dbReference type="InterPro" id="IPR015943">
    <property type="entry name" value="WD40/YVTN_repeat-like_dom_sf"/>
</dbReference>
<dbReference type="InterPro" id="IPR011047">
    <property type="entry name" value="Quinoprotein_ADH-like_sf"/>
</dbReference>
<accession>A0A6S6QZU7</accession>
<organism evidence="2 3">
    <name type="scientific">Anaerocolumna cellulosilytica</name>
    <dbReference type="NCBI Taxonomy" id="433286"/>
    <lineage>
        <taxon>Bacteria</taxon>
        <taxon>Bacillati</taxon>
        <taxon>Bacillota</taxon>
        <taxon>Clostridia</taxon>
        <taxon>Lachnospirales</taxon>
        <taxon>Lachnospiraceae</taxon>
        <taxon>Anaerocolumna</taxon>
    </lineage>
</organism>
<evidence type="ECO:0000313" key="2">
    <source>
        <dbReference type="EMBL" id="BCJ94569.1"/>
    </source>
</evidence>